<dbReference type="InterPro" id="IPR018004">
    <property type="entry name" value="KilA/APSES_HTH"/>
</dbReference>
<proteinExistence type="predicted"/>
<dbReference type="STRING" id="101127.A0A1X2G4M6"/>
<dbReference type="Proteomes" id="UP000242146">
    <property type="component" value="Unassembled WGS sequence"/>
</dbReference>
<evidence type="ECO:0000313" key="6">
    <source>
        <dbReference type="EMBL" id="ORX44918.1"/>
    </source>
</evidence>
<dbReference type="FunFam" id="3.10.260.10:FF:000001">
    <property type="entry name" value="APSES transcription factor (MbpA)"/>
    <property type="match status" value="1"/>
</dbReference>
<dbReference type="SMART" id="SM00248">
    <property type="entry name" value="ANK"/>
    <property type="match status" value="2"/>
</dbReference>
<accession>A0A1X2G4M6</accession>
<dbReference type="PROSITE" id="PS51299">
    <property type="entry name" value="HTH_APSES"/>
    <property type="match status" value="1"/>
</dbReference>
<dbReference type="GO" id="GO:0030907">
    <property type="term" value="C:MBF transcription complex"/>
    <property type="evidence" value="ECO:0007669"/>
    <property type="project" value="TreeGrafter"/>
</dbReference>
<feature type="compositionally biased region" description="Basic residues" evidence="4">
    <location>
        <begin position="190"/>
        <end position="199"/>
    </location>
</feature>
<reference evidence="6 7" key="1">
    <citation type="submission" date="2016-07" db="EMBL/GenBank/DDBJ databases">
        <title>Pervasive Adenine N6-methylation of Active Genes in Fungi.</title>
        <authorList>
            <consortium name="DOE Joint Genome Institute"/>
            <person name="Mondo S.J."/>
            <person name="Dannebaum R.O."/>
            <person name="Kuo R.C."/>
            <person name="Labutti K."/>
            <person name="Haridas S."/>
            <person name="Kuo A."/>
            <person name="Salamov A."/>
            <person name="Ahrendt S.R."/>
            <person name="Lipzen A."/>
            <person name="Sullivan W."/>
            <person name="Andreopoulos W.B."/>
            <person name="Clum A."/>
            <person name="Lindquist E."/>
            <person name="Daum C."/>
            <person name="Ramamoorthy G.K."/>
            <person name="Gryganskyi A."/>
            <person name="Culley D."/>
            <person name="Magnuson J.K."/>
            <person name="James T.Y."/>
            <person name="O'Malley M.A."/>
            <person name="Stajich J.E."/>
            <person name="Spatafora J.W."/>
            <person name="Visel A."/>
            <person name="Grigoriev I.V."/>
        </authorList>
    </citation>
    <scope>NUCLEOTIDE SEQUENCE [LARGE SCALE GENOMIC DNA]</scope>
    <source>
        <strain evidence="6 7">NRRL 3301</strain>
    </source>
</reference>
<dbReference type="SUPFAM" id="SSF48403">
    <property type="entry name" value="Ankyrin repeat"/>
    <property type="match status" value="1"/>
</dbReference>
<protein>
    <submittedName>
        <fullName evidence="6">Apses-domain-containing protein</fullName>
    </submittedName>
</protein>
<dbReference type="AlphaFoldDB" id="A0A1X2G4M6"/>
<evidence type="ECO:0000313" key="7">
    <source>
        <dbReference type="Proteomes" id="UP000242146"/>
    </source>
</evidence>
<comment type="caution">
    <text evidence="6">The sequence shown here is derived from an EMBL/GenBank/DDBJ whole genome shotgun (WGS) entry which is preliminary data.</text>
</comment>
<dbReference type="PROSITE" id="PS50088">
    <property type="entry name" value="ANK_REPEAT"/>
    <property type="match status" value="2"/>
</dbReference>
<dbReference type="InterPro" id="IPR002110">
    <property type="entry name" value="Ankyrin_rpt"/>
</dbReference>
<keyword evidence="1" id="KW-0677">Repeat</keyword>
<dbReference type="SUPFAM" id="SSF54616">
    <property type="entry name" value="DNA-binding domain of Mlu1-box binding protein MBP1"/>
    <property type="match status" value="1"/>
</dbReference>
<organism evidence="6 7">
    <name type="scientific">Hesseltinella vesiculosa</name>
    <dbReference type="NCBI Taxonomy" id="101127"/>
    <lineage>
        <taxon>Eukaryota</taxon>
        <taxon>Fungi</taxon>
        <taxon>Fungi incertae sedis</taxon>
        <taxon>Mucoromycota</taxon>
        <taxon>Mucoromycotina</taxon>
        <taxon>Mucoromycetes</taxon>
        <taxon>Mucorales</taxon>
        <taxon>Cunninghamellaceae</taxon>
        <taxon>Hesseltinella</taxon>
    </lineage>
</organism>
<feature type="domain" description="HTH APSES-type" evidence="5">
    <location>
        <begin position="6"/>
        <end position="114"/>
    </location>
</feature>
<dbReference type="GO" id="GO:0003677">
    <property type="term" value="F:DNA binding"/>
    <property type="evidence" value="ECO:0007669"/>
    <property type="project" value="InterPro"/>
</dbReference>
<sequence>MADVTVYQARYSGVAVYEITCNDVAVMRRQADAYMNATQILKVANFDKPQRTRILEREVQTGKHEKIQGGYGKYQGTWVPLERAIELARRYQVETPLQPIFSYERGEEEPPIAPRHTISAHKPKRTPKPTPKRRVNDPAQSDATAQPWPADDTAPASHLDTPTRRPHRRTAGTTATHSTDDDLDESQPSPKRRGRPKRPRHDDSPRASAIASPLVAAHQMDDEVDGYDDDASGWTRTRREIENERMYAHRLLTHFLGNNEDIPVLLRRPPRDLDVNVIIDDEGHTCLHWAAVMGRLPIVMRLIKLGADIYRVNYRGETALMRCVLYSNNYDQKTFDGLADVLKATIFNIDKRDQTVFHHVALTANSRGKVHASRYYMDILISHLAHSRSELISILNVQDINGDTALTIASRFGNKRLVRLLIDAGASTEIANEEGLAAQDYLASMDTSPLAYMNNGAADLDALKREDGLDEEDDVADAAAAALALHEREKQIRQRLMTKAQHIYQAMTSADPSTSRGPSASSTPSVSQWFDDLAGSYERDLLRTEQLIKDRQRIIEGAEQRLLEMRHYLGQETPGDKSKALDNTKEQGDHLVKEYEQLLKYLQYTTLNYAIHHNTTVANSPASPASKEELVQQLKDLQQARQTLVQDILQTNTSIPEKRIRNYKRLISMCCNVSYENVDTMLSPLLASFEPPTSSLGTPSTS</sequence>
<feature type="repeat" description="ANK" evidence="3">
    <location>
        <begin position="282"/>
        <end position="314"/>
    </location>
</feature>
<keyword evidence="7" id="KW-1185">Reference proteome</keyword>
<keyword evidence="2 3" id="KW-0040">ANK repeat</keyword>
<dbReference type="SMART" id="SM01252">
    <property type="entry name" value="KilA-N"/>
    <property type="match status" value="1"/>
</dbReference>
<feature type="compositionally biased region" description="Basic residues" evidence="4">
    <location>
        <begin position="118"/>
        <end position="133"/>
    </location>
</feature>
<dbReference type="EMBL" id="MCGT01000045">
    <property type="protein sequence ID" value="ORX44918.1"/>
    <property type="molecule type" value="Genomic_DNA"/>
</dbReference>
<dbReference type="GO" id="GO:0033309">
    <property type="term" value="C:SBF transcription complex"/>
    <property type="evidence" value="ECO:0007669"/>
    <property type="project" value="TreeGrafter"/>
</dbReference>
<evidence type="ECO:0000256" key="3">
    <source>
        <dbReference type="PROSITE-ProRule" id="PRU00023"/>
    </source>
</evidence>
<evidence type="ECO:0000256" key="2">
    <source>
        <dbReference type="ARBA" id="ARBA00023043"/>
    </source>
</evidence>
<dbReference type="Pfam" id="PF13637">
    <property type="entry name" value="Ank_4"/>
    <property type="match status" value="1"/>
</dbReference>
<feature type="repeat" description="ANK" evidence="3">
    <location>
        <begin position="401"/>
        <end position="433"/>
    </location>
</feature>
<dbReference type="InterPro" id="IPR051642">
    <property type="entry name" value="SWI6-like"/>
</dbReference>
<dbReference type="InterPro" id="IPR036770">
    <property type="entry name" value="Ankyrin_rpt-contain_sf"/>
</dbReference>
<dbReference type="Pfam" id="PF04383">
    <property type="entry name" value="KilA-N"/>
    <property type="match status" value="1"/>
</dbReference>
<feature type="region of interest" description="Disordered" evidence="4">
    <location>
        <begin position="102"/>
        <end position="212"/>
    </location>
</feature>
<evidence type="ECO:0000256" key="4">
    <source>
        <dbReference type="SAM" id="MobiDB-lite"/>
    </source>
</evidence>
<dbReference type="Gene3D" id="1.25.40.20">
    <property type="entry name" value="Ankyrin repeat-containing domain"/>
    <property type="match status" value="1"/>
</dbReference>
<evidence type="ECO:0000259" key="5">
    <source>
        <dbReference type="PROSITE" id="PS51299"/>
    </source>
</evidence>
<dbReference type="InterPro" id="IPR003163">
    <property type="entry name" value="Tscrpt_reg_HTH_APSES-type"/>
</dbReference>
<dbReference type="InterPro" id="IPR036887">
    <property type="entry name" value="HTH_APSES_sf"/>
</dbReference>
<dbReference type="Gene3D" id="3.10.260.10">
    <property type="entry name" value="Transcription regulator HTH, APSES-type DNA-binding domain"/>
    <property type="match status" value="1"/>
</dbReference>
<dbReference type="PROSITE" id="PS50297">
    <property type="entry name" value="ANK_REP_REGION"/>
    <property type="match status" value="2"/>
</dbReference>
<dbReference type="OrthoDB" id="6718656at2759"/>
<dbReference type="Pfam" id="PF00023">
    <property type="entry name" value="Ank"/>
    <property type="match status" value="1"/>
</dbReference>
<dbReference type="PANTHER" id="PTHR43828:SF15">
    <property type="entry name" value="TRANSCRIPTION FACTOR MBP1"/>
    <property type="match status" value="1"/>
</dbReference>
<name>A0A1X2G4M6_9FUNG</name>
<evidence type="ECO:0000256" key="1">
    <source>
        <dbReference type="ARBA" id="ARBA00022737"/>
    </source>
</evidence>
<gene>
    <name evidence="6" type="ORF">DM01DRAFT_1312179</name>
</gene>
<feature type="region of interest" description="Disordered" evidence="4">
    <location>
        <begin position="508"/>
        <end position="527"/>
    </location>
</feature>
<dbReference type="GO" id="GO:0001228">
    <property type="term" value="F:DNA-binding transcription activator activity, RNA polymerase II-specific"/>
    <property type="evidence" value="ECO:0007669"/>
    <property type="project" value="UniProtKB-ARBA"/>
</dbReference>
<dbReference type="PANTHER" id="PTHR43828">
    <property type="entry name" value="ASPARAGINASE"/>
    <property type="match status" value="1"/>
</dbReference>